<protein>
    <submittedName>
        <fullName evidence="1">Uncharacterized protein</fullName>
    </submittedName>
</protein>
<feature type="non-terminal residue" evidence="1">
    <location>
        <position position="81"/>
    </location>
</feature>
<name>A0AC60P9F9_IXOPE</name>
<reference evidence="1 2" key="1">
    <citation type="journal article" date="2020" name="Cell">
        <title>Large-Scale Comparative Analyses of Tick Genomes Elucidate Their Genetic Diversity and Vector Capacities.</title>
        <authorList>
            <consortium name="Tick Genome and Microbiome Consortium (TIGMIC)"/>
            <person name="Jia N."/>
            <person name="Wang J."/>
            <person name="Shi W."/>
            <person name="Du L."/>
            <person name="Sun Y."/>
            <person name="Zhan W."/>
            <person name="Jiang J.F."/>
            <person name="Wang Q."/>
            <person name="Zhang B."/>
            <person name="Ji P."/>
            <person name="Bell-Sakyi L."/>
            <person name="Cui X.M."/>
            <person name="Yuan T.T."/>
            <person name="Jiang B.G."/>
            <person name="Yang W.F."/>
            <person name="Lam T.T."/>
            <person name="Chang Q.C."/>
            <person name="Ding S.J."/>
            <person name="Wang X.J."/>
            <person name="Zhu J.G."/>
            <person name="Ruan X.D."/>
            <person name="Zhao L."/>
            <person name="Wei J.T."/>
            <person name="Ye R.Z."/>
            <person name="Que T.C."/>
            <person name="Du C.H."/>
            <person name="Zhou Y.H."/>
            <person name="Cheng J.X."/>
            <person name="Dai P.F."/>
            <person name="Guo W.B."/>
            <person name="Han X.H."/>
            <person name="Huang E.J."/>
            <person name="Li L.F."/>
            <person name="Wei W."/>
            <person name="Gao Y.C."/>
            <person name="Liu J.Z."/>
            <person name="Shao H.Z."/>
            <person name="Wang X."/>
            <person name="Wang C.C."/>
            <person name="Yang T.C."/>
            <person name="Huo Q.B."/>
            <person name="Li W."/>
            <person name="Chen H.Y."/>
            <person name="Chen S.E."/>
            <person name="Zhou L.G."/>
            <person name="Ni X.B."/>
            <person name="Tian J.H."/>
            <person name="Sheng Y."/>
            <person name="Liu T."/>
            <person name="Pan Y.S."/>
            <person name="Xia L.Y."/>
            <person name="Li J."/>
            <person name="Zhao F."/>
            <person name="Cao W.C."/>
        </authorList>
    </citation>
    <scope>NUCLEOTIDE SEQUENCE [LARGE SCALE GENOMIC DNA]</scope>
    <source>
        <strain evidence="1">Iper-2018</strain>
    </source>
</reference>
<proteinExistence type="predicted"/>
<evidence type="ECO:0000313" key="1">
    <source>
        <dbReference type="EMBL" id="KAG0416060.1"/>
    </source>
</evidence>
<accession>A0AC60P9F9</accession>
<keyword evidence="2" id="KW-1185">Reference proteome</keyword>
<sequence length="81" mass="8942">MSIANSWGRRSLCQNHLRLTLAGQVLTEVSTFRMLNVDLTTTDSASLLLHAARRSASSMLHLFCHISQQSGGARCQIARML</sequence>
<organism evidence="1 2">
    <name type="scientific">Ixodes persulcatus</name>
    <name type="common">Taiga tick</name>
    <dbReference type="NCBI Taxonomy" id="34615"/>
    <lineage>
        <taxon>Eukaryota</taxon>
        <taxon>Metazoa</taxon>
        <taxon>Ecdysozoa</taxon>
        <taxon>Arthropoda</taxon>
        <taxon>Chelicerata</taxon>
        <taxon>Arachnida</taxon>
        <taxon>Acari</taxon>
        <taxon>Parasitiformes</taxon>
        <taxon>Ixodida</taxon>
        <taxon>Ixodoidea</taxon>
        <taxon>Ixodidae</taxon>
        <taxon>Ixodinae</taxon>
        <taxon>Ixodes</taxon>
    </lineage>
</organism>
<dbReference type="EMBL" id="JABSTQ010010992">
    <property type="protein sequence ID" value="KAG0416060.1"/>
    <property type="molecule type" value="Genomic_DNA"/>
</dbReference>
<comment type="caution">
    <text evidence="1">The sequence shown here is derived from an EMBL/GenBank/DDBJ whole genome shotgun (WGS) entry which is preliminary data.</text>
</comment>
<evidence type="ECO:0000313" key="2">
    <source>
        <dbReference type="Proteomes" id="UP000805193"/>
    </source>
</evidence>
<gene>
    <name evidence="1" type="ORF">HPB47_006771</name>
</gene>
<dbReference type="Proteomes" id="UP000805193">
    <property type="component" value="Unassembled WGS sequence"/>
</dbReference>